<feature type="compositionally biased region" description="Low complexity" evidence="1">
    <location>
        <begin position="18"/>
        <end position="29"/>
    </location>
</feature>
<proteinExistence type="predicted"/>
<evidence type="ECO:0000313" key="3">
    <source>
        <dbReference type="Proteomes" id="UP000756921"/>
    </source>
</evidence>
<dbReference type="Proteomes" id="UP000756921">
    <property type="component" value="Unassembled WGS sequence"/>
</dbReference>
<sequence>MFPPVRHGVAEQGDQREAAGSSSTAGNGSTRKHQEVRRPTGSTRKHGQTGSTAGEHVRHSGDGDSYHLRGQGERSFLHGRLGTFAANKCTVQPPSTWPAVTAVTVACCCRGLLLPWSAVAVACCCRGPAVIVKRSWPYCCREAARSLGKVGLATTARPTAERD</sequence>
<accession>A0A9P6KNY9</accession>
<keyword evidence="3" id="KW-1185">Reference proteome</keyword>
<dbReference type="EMBL" id="WJXW01000009">
    <property type="protein sequence ID" value="KAF9733465.1"/>
    <property type="molecule type" value="Genomic_DNA"/>
</dbReference>
<gene>
    <name evidence="2" type="ORF">PMIN01_09148</name>
</gene>
<feature type="compositionally biased region" description="Basic and acidic residues" evidence="1">
    <location>
        <begin position="55"/>
        <end position="69"/>
    </location>
</feature>
<name>A0A9P6KNY9_9PLEO</name>
<reference evidence="2" key="1">
    <citation type="journal article" date="2020" name="Mol. Plant Microbe Interact.">
        <title>Genome Sequence of the Biocontrol Agent Coniothyrium minitans strain Conio (IMI 134523).</title>
        <authorList>
            <person name="Patel D."/>
            <person name="Shittu T.A."/>
            <person name="Baroncelli R."/>
            <person name="Muthumeenakshi S."/>
            <person name="Osborne T.H."/>
            <person name="Janganan T.K."/>
            <person name="Sreenivasaprasad S."/>
        </authorList>
    </citation>
    <scope>NUCLEOTIDE SEQUENCE</scope>
    <source>
        <strain evidence="2">Conio</strain>
    </source>
</reference>
<protein>
    <submittedName>
        <fullName evidence="2">Uncharacterized protein</fullName>
    </submittedName>
</protein>
<comment type="caution">
    <text evidence="2">The sequence shown here is derived from an EMBL/GenBank/DDBJ whole genome shotgun (WGS) entry which is preliminary data.</text>
</comment>
<dbReference type="AlphaFoldDB" id="A0A9P6KNY9"/>
<evidence type="ECO:0000256" key="1">
    <source>
        <dbReference type="SAM" id="MobiDB-lite"/>
    </source>
</evidence>
<evidence type="ECO:0000313" key="2">
    <source>
        <dbReference type="EMBL" id="KAF9733465.1"/>
    </source>
</evidence>
<organism evidence="2 3">
    <name type="scientific">Paraphaeosphaeria minitans</name>
    <dbReference type="NCBI Taxonomy" id="565426"/>
    <lineage>
        <taxon>Eukaryota</taxon>
        <taxon>Fungi</taxon>
        <taxon>Dikarya</taxon>
        <taxon>Ascomycota</taxon>
        <taxon>Pezizomycotina</taxon>
        <taxon>Dothideomycetes</taxon>
        <taxon>Pleosporomycetidae</taxon>
        <taxon>Pleosporales</taxon>
        <taxon>Massarineae</taxon>
        <taxon>Didymosphaeriaceae</taxon>
        <taxon>Paraphaeosphaeria</taxon>
    </lineage>
</organism>
<feature type="region of interest" description="Disordered" evidence="1">
    <location>
        <begin position="1"/>
        <end position="69"/>
    </location>
</feature>